<organism evidence="2">
    <name type="scientific">freshwater metagenome</name>
    <dbReference type="NCBI Taxonomy" id="449393"/>
    <lineage>
        <taxon>unclassified sequences</taxon>
        <taxon>metagenomes</taxon>
        <taxon>ecological metagenomes</taxon>
    </lineage>
</organism>
<gene>
    <name evidence="2" type="ORF">UFOPK3954_01432</name>
</gene>
<proteinExistence type="predicted"/>
<accession>A0A6J7P046</accession>
<reference evidence="2" key="1">
    <citation type="submission" date="2020-05" db="EMBL/GenBank/DDBJ databases">
        <authorList>
            <person name="Chiriac C."/>
            <person name="Salcher M."/>
            <person name="Ghai R."/>
            <person name="Kavagutti S V."/>
        </authorList>
    </citation>
    <scope>NUCLEOTIDE SEQUENCE</scope>
</reference>
<feature type="compositionally biased region" description="Polar residues" evidence="1">
    <location>
        <begin position="25"/>
        <end position="42"/>
    </location>
</feature>
<evidence type="ECO:0000313" key="2">
    <source>
        <dbReference type="EMBL" id="CAB4995514.1"/>
    </source>
</evidence>
<protein>
    <submittedName>
        <fullName evidence="2">Unannotated protein</fullName>
    </submittedName>
</protein>
<dbReference type="EMBL" id="CAFBON010000148">
    <property type="protein sequence ID" value="CAB4995514.1"/>
    <property type="molecule type" value="Genomic_DNA"/>
</dbReference>
<dbReference type="AlphaFoldDB" id="A0A6J7P046"/>
<feature type="region of interest" description="Disordered" evidence="1">
    <location>
        <begin position="25"/>
        <end position="53"/>
    </location>
</feature>
<feature type="compositionally biased region" description="Basic and acidic residues" evidence="1">
    <location>
        <begin position="43"/>
        <end position="53"/>
    </location>
</feature>
<sequence>MRTSGAMRSAMVRLVNDITANAITPTAASTTFTQNVPQNTSERPTDRNHSEST</sequence>
<evidence type="ECO:0000256" key="1">
    <source>
        <dbReference type="SAM" id="MobiDB-lite"/>
    </source>
</evidence>
<name>A0A6J7P046_9ZZZZ</name>